<proteinExistence type="predicted"/>
<dbReference type="PANTHER" id="PTHR38593">
    <property type="entry name" value="BLR2558 PROTEIN"/>
    <property type="match status" value="1"/>
</dbReference>
<accession>A0ABR7TSJ8</accession>
<evidence type="ECO:0000256" key="2">
    <source>
        <dbReference type="SAM" id="SignalP"/>
    </source>
</evidence>
<sequence length="186" mass="20638">MKKITFMAAALLGTWMLSSCGNNARHQETPVDSAKAANKTDKAVDPKSADFAVNAANGGMMEVALGKLAQEKAVDPRVKAFATMMVNDHTNANNALKVIAEKRNLTLPAELSAESKNFLDRLSKKNGKQFDKEYIREMVDDHDQDVKDFDNAANNLEDVILREWARKMLPTLMMHQDSARAIKDSQ</sequence>
<gene>
    <name evidence="4" type="ORF">ICL07_23835</name>
</gene>
<dbReference type="Pfam" id="PF13628">
    <property type="entry name" value="DUF4142"/>
    <property type="match status" value="1"/>
</dbReference>
<evidence type="ECO:0000313" key="4">
    <source>
        <dbReference type="EMBL" id="MBC9933443.1"/>
    </source>
</evidence>
<feature type="chain" id="PRO_5045440633" evidence="2">
    <location>
        <begin position="25"/>
        <end position="186"/>
    </location>
</feature>
<dbReference type="PROSITE" id="PS51257">
    <property type="entry name" value="PROKAR_LIPOPROTEIN"/>
    <property type="match status" value="1"/>
</dbReference>
<evidence type="ECO:0000313" key="5">
    <source>
        <dbReference type="Proteomes" id="UP000659124"/>
    </source>
</evidence>
<keyword evidence="2" id="KW-0732">Signal</keyword>
<protein>
    <submittedName>
        <fullName evidence="4">DUF4142 domain-containing protein</fullName>
    </submittedName>
</protein>
<feature type="signal peptide" evidence="2">
    <location>
        <begin position="1"/>
        <end position="24"/>
    </location>
</feature>
<dbReference type="Gene3D" id="1.20.1260.10">
    <property type="match status" value="1"/>
</dbReference>
<dbReference type="Proteomes" id="UP000659124">
    <property type="component" value="Unassembled WGS sequence"/>
</dbReference>
<name>A0ABR7TSJ8_9BACT</name>
<reference evidence="4 5" key="1">
    <citation type="submission" date="2020-09" db="EMBL/GenBank/DDBJ databases">
        <title>Genome sequences of type strains of Chitinophaga qingshengii and Chitinophaga varians.</title>
        <authorList>
            <person name="Kittiwongwattana C."/>
        </authorList>
    </citation>
    <scope>NUCLEOTIDE SEQUENCE [LARGE SCALE GENOMIC DNA]</scope>
    <source>
        <strain evidence="4 5">JCM 30026</strain>
    </source>
</reference>
<keyword evidence="5" id="KW-1185">Reference proteome</keyword>
<feature type="domain" description="DUF4142" evidence="3">
    <location>
        <begin position="48"/>
        <end position="182"/>
    </location>
</feature>
<evidence type="ECO:0000256" key="1">
    <source>
        <dbReference type="SAM" id="MobiDB-lite"/>
    </source>
</evidence>
<dbReference type="PANTHER" id="PTHR38593:SF1">
    <property type="entry name" value="BLR2558 PROTEIN"/>
    <property type="match status" value="1"/>
</dbReference>
<dbReference type="InterPro" id="IPR025419">
    <property type="entry name" value="DUF4142"/>
</dbReference>
<dbReference type="InterPro" id="IPR012347">
    <property type="entry name" value="Ferritin-like"/>
</dbReference>
<evidence type="ECO:0000259" key="3">
    <source>
        <dbReference type="Pfam" id="PF13628"/>
    </source>
</evidence>
<dbReference type="EMBL" id="JACVFC010000003">
    <property type="protein sequence ID" value="MBC9933443.1"/>
    <property type="molecule type" value="Genomic_DNA"/>
</dbReference>
<feature type="region of interest" description="Disordered" evidence="1">
    <location>
        <begin position="23"/>
        <end position="42"/>
    </location>
</feature>
<dbReference type="RefSeq" id="WP_188090542.1">
    <property type="nucleotide sequence ID" value="NZ_JACVFC010000003.1"/>
</dbReference>
<comment type="caution">
    <text evidence="4">The sequence shown here is derived from an EMBL/GenBank/DDBJ whole genome shotgun (WGS) entry which is preliminary data.</text>
</comment>
<organism evidence="4 5">
    <name type="scientific">Chitinophaga qingshengii</name>
    <dbReference type="NCBI Taxonomy" id="1569794"/>
    <lineage>
        <taxon>Bacteria</taxon>
        <taxon>Pseudomonadati</taxon>
        <taxon>Bacteroidota</taxon>
        <taxon>Chitinophagia</taxon>
        <taxon>Chitinophagales</taxon>
        <taxon>Chitinophagaceae</taxon>
        <taxon>Chitinophaga</taxon>
    </lineage>
</organism>